<dbReference type="SUPFAM" id="SSF47473">
    <property type="entry name" value="EF-hand"/>
    <property type="match status" value="1"/>
</dbReference>
<dbReference type="Proteomes" id="UP000681720">
    <property type="component" value="Unassembled WGS sequence"/>
</dbReference>
<dbReference type="EMBL" id="CAJNRE010013590">
    <property type="protein sequence ID" value="CAF2119601.1"/>
    <property type="molecule type" value="Genomic_DNA"/>
</dbReference>
<dbReference type="GO" id="GO:0005509">
    <property type="term" value="F:calcium ion binding"/>
    <property type="evidence" value="ECO:0007669"/>
    <property type="project" value="InterPro"/>
</dbReference>
<keyword evidence="1" id="KW-0106">Calcium</keyword>
<evidence type="ECO:0000256" key="1">
    <source>
        <dbReference type="ARBA" id="ARBA00022837"/>
    </source>
</evidence>
<evidence type="ECO:0000313" key="8">
    <source>
        <dbReference type="EMBL" id="CAF3966136.1"/>
    </source>
</evidence>
<dbReference type="Pfam" id="PF13202">
    <property type="entry name" value="EF-hand_5"/>
    <property type="match status" value="1"/>
</dbReference>
<evidence type="ECO:0000313" key="4">
    <source>
        <dbReference type="EMBL" id="CAF1674200.1"/>
    </source>
</evidence>
<dbReference type="EMBL" id="CAJNOV010017914">
    <property type="protein sequence ID" value="CAF1614336.1"/>
    <property type="molecule type" value="Genomic_DNA"/>
</dbReference>
<dbReference type="Proteomes" id="UP000663855">
    <property type="component" value="Unassembled WGS sequence"/>
</dbReference>
<dbReference type="EMBL" id="CAJNOW010019647">
    <property type="protein sequence ID" value="CAF1674200.1"/>
    <property type="molecule type" value="Genomic_DNA"/>
</dbReference>
<feature type="domain" description="EF-hand" evidence="2">
    <location>
        <begin position="78"/>
        <end position="113"/>
    </location>
</feature>
<name>A0A816VD65_9BILA</name>
<dbReference type="Proteomes" id="UP000681967">
    <property type="component" value="Unassembled WGS sequence"/>
</dbReference>
<sequence>MAKNDYKARVDETIKMHGNRIDEVEYVYIGFRKNGEHDDYHRAVTRADYERVAATIQKPTLPFDKFIKVLRPFMMGAFAHDDIPEAFRLLDADHSGTIDIGELAAFMPAIVPNSNPYILLHHIQQVDKNNDFKLNLEEFTALIHRGIGRDITLGRL</sequence>
<evidence type="ECO:0000259" key="2">
    <source>
        <dbReference type="PROSITE" id="PS50222"/>
    </source>
</evidence>
<evidence type="ECO:0000313" key="6">
    <source>
        <dbReference type="EMBL" id="CAF3764984.1"/>
    </source>
</evidence>
<protein>
    <recommendedName>
        <fullName evidence="2">EF-hand domain-containing protein</fullName>
    </recommendedName>
</protein>
<dbReference type="EMBL" id="CAJOBI010003369">
    <property type="protein sequence ID" value="CAF3966136.1"/>
    <property type="molecule type" value="Genomic_DNA"/>
</dbReference>
<evidence type="ECO:0000313" key="3">
    <source>
        <dbReference type="EMBL" id="CAF1614336.1"/>
    </source>
</evidence>
<dbReference type="EMBL" id="CAJOBH010000148">
    <property type="protein sequence ID" value="CAF3764984.1"/>
    <property type="molecule type" value="Genomic_DNA"/>
</dbReference>
<dbReference type="CDD" id="cd00051">
    <property type="entry name" value="EFh"/>
    <property type="match status" value="1"/>
</dbReference>
<dbReference type="EMBL" id="CAJOBJ010000246">
    <property type="protein sequence ID" value="CAF3808171.1"/>
    <property type="molecule type" value="Genomic_DNA"/>
</dbReference>
<dbReference type="Proteomes" id="UP000676336">
    <property type="component" value="Unassembled WGS sequence"/>
</dbReference>
<organism evidence="5 9">
    <name type="scientific">Rotaria magnacalcarata</name>
    <dbReference type="NCBI Taxonomy" id="392030"/>
    <lineage>
        <taxon>Eukaryota</taxon>
        <taxon>Metazoa</taxon>
        <taxon>Spiralia</taxon>
        <taxon>Gnathifera</taxon>
        <taxon>Rotifera</taxon>
        <taxon>Eurotatoria</taxon>
        <taxon>Bdelloidea</taxon>
        <taxon>Philodinida</taxon>
        <taxon>Philodinidae</taxon>
        <taxon>Rotaria</taxon>
    </lineage>
</organism>
<dbReference type="InterPro" id="IPR002048">
    <property type="entry name" value="EF_hand_dom"/>
</dbReference>
<dbReference type="AlphaFoldDB" id="A0A816VD65"/>
<dbReference type="SMART" id="SM00054">
    <property type="entry name" value="EFh"/>
    <property type="match status" value="2"/>
</dbReference>
<dbReference type="PROSITE" id="PS00018">
    <property type="entry name" value="EF_HAND_1"/>
    <property type="match status" value="1"/>
</dbReference>
<dbReference type="Proteomes" id="UP000663834">
    <property type="component" value="Unassembled WGS sequence"/>
</dbReference>
<reference evidence="5" key="1">
    <citation type="submission" date="2021-02" db="EMBL/GenBank/DDBJ databases">
        <authorList>
            <person name="Nowell W R."/>
        </authorList>
    </citation>
    <scope>NUCLEOTIDE SEQUENCE</scope>
</reference>
<accession>A0A816VD65</accession>
<comment type="caution">
    <text evidence="5">The sequence shown here is derived from an EMBL/GenBank/DDBJ whole genome shotgun (WGS) entry which is preliminary data.</text>
</comment>
<dbReference type="PROSITE" id="PS50222">
    <property type="entry name" value="EF_HAND_2"/>
    <property type="match status" value="1"/>
</dbReference>
<evidence type="ECO:0000313" key="7">
    <source>
        <dbReference type="EMBL" id="CAF3808171.1"/>
    </source>
</evidence>
<dbReference type="Proteomes" id="UP000663824">
    <property type="component" value="Unassembled WGS sequence"/>
</dbReference>
<proteinExistence type="predicted"/>
<gene>
    <name evidence="6" type="ORF">BYL167_LOCUS1076</name>
    <name evidence="3" type="ORF">CJN711_LOCUS36960</name>
    <name evidence="7" type="ORF">GIL414_LOCUS1480</name>
    <name evidence="4" type="ORF">KQP761_LOCUS34962</name>
    <name evidence="5" type="ORF">MBJ925_LOCUS25670</name>
    <name evidence="8" type="ORF">SMN809_LOCUS10066</name>
</gene>
<dbReference type="InterPro" id="IPR018247">
    <property type="entry name" value="EF_Hand_1_Ca_BS"/>
</dbReference>
<dbReference type="InterPro" id="IPR011992">
    <property type="entry name" value="EF-hand-dom_pair"/>
</dbReference>
<dbReference type="OrthoDB" id="26525at2759"/>
<dbReference type="Gene3D" id="1.10.238.10">
    <property type="entry name" value="EF-hand"/>
    <property type="match status" value="1"/>
</dbReference>
<evidence type="ECO:0000313" key="5">
    <source>
        <dbReference type="EMBL" id="CAF2119601.1"/>
    </source>
</evidence>
<evidence type="ECO:0000313" key="9">
    <source>
        <dbReference type="Proteomes" id="UP000663824"/>
    </source>
</evidence>